<keyword evidence="3 5" id="KW-0520">NAD</keyword>
<dbReference type="Pfam" id="PF00208">
    <property type="entry name" value="ELFV_dehydrog"/>
    <property type="match status" value="2"/>
</dbReference>
<keyword evidence="2 6" id="KW-0560">Oxidoreductase</keyword>
<dbReference type="InterPro" id="IPR016211">
    <property type="entry name" value="Glu/Phe/Leu/Val/Trp_DH_bac/arc"/>
</dbReference>
<evidence type="ECO:0000256" key="1">
    <source>
        <dbReference type="ARBA" id="ARBA00006382"/>
    </source>
</evidence>
<keyword evidence="9" id="KW-1185">Reference proteome</keyword>
<dbReference type="PRINTS" id="PR00082">
    <property type="entry name" value="GLFDHDRGNASE"/>
</dbReference>
<dbReference type="InterPro" id="IPR036291">
    <property type="entry name" value="NAD(P)-bd_dom_sf"/>
</dbReference>
<dbReference type="SUPFAM" id="SSF53223">
    <property type="entry name" value="Aminoacid dehydrogenase-like, N-terminal domain"/>
    <property type="match status" value="1"/>
</dbReference>
<evidence type="ECO:0000256" key="2">
    <source>
        <dbReference type="ARBA" id="ARBA00023002"/>
    </source>
</evidence>
<evidence type="ECO:0000313" key="8">
    <source>
        <dbReference type="EMBL" id="NAS20876.1"/>
    </source>
</evidence>
<dbReference type="Pfam" id="PF02812">
    <property type="entry name" value="ELFV_dehydrog_N"/>
    <property type="match status" value="1"/>
</dbReference>
<dbReference type="Gene3D" id="3.40.50.10860">
    <property type="entry name" value="Leucine Dehydrogenase, chain A, domain 1"/>
    <property type="match status" value="1"/>
</dbReference>
<dbReference type="SMART" id="SM00839">
    <property type="entry name" value="ELFV_dehydrog"/>
    <property type="match status" value="1"/>
</dbReference>
<evidence type="ECO:0000259" key="7">
    <source>
        <dbReference type="SMART" id="SM00839"/>
    </source>
</evidence>
<dbReference type="PANTHER" id="PTHR42722:SF1">
    <property type="entry name" value="VALINE DEHYDROGENASE"/>
    <property type="match status" value="1"/>
</dbReference>
<dbReference type="RefSeq" id="WP_161478327.1">
    <property type="nucleotide sequence ID" value="NZ_WXEW01000001.1"/>
</dbReference>
<keyword evidence="5" id="KW-0547">Nucleotide-binding</keyword>
<evidence type="ECO:0000256" key="3">
    <source>
        <dbReference type="ARBA" id="ARBA00023027"/>
    </source>
</evidence>
<dbReference type="Proteomes" id="UP000479526">
    <property type="component" value="Unassembled WGS sequence"/>
</dbReference>
<comment type="similarity">
    <text evidence="1 6">Belongs to the Glu/Leu/Phe/Val dehydrogenases family.</text>
</comment>
<dbReference type="Gene3D" id="3.40.50.720">
    <property type="entry name" value="NAD(P)-binding Rossmann-like Domain"/>
    <property type="match status" value="1"/>
</dbReference>
<dbReference type="InterPro" id="IPR006095">
    <property type="entry name" value="Glu/Leu/Phe/Val/Trp_DH"/>
</dbReference>
<dbReference type="SUPFAM" id="SSF51735">
    <property type="entry name" value="NAD(P)-binding Rossmann-fold domains"/>
    <property type="match status" value="1"/>
</dbReference>
<dbReference type="InterPro" id="IPR006096">
    <property type="entry name" value="Glu/Leu/Phe/Val/Trp_DH_C"/>
</dbReference>
<dbReference type="PANTHER" id="PTHR42722">
    <property type="entry name" value="LEUCINE DEHYDROGENASE"/>
    <property type="match status" value="1"/>
</dbReference>
<feature type="active site" description="Proton donor/acceptor" evidence="4">
    <location>
        <position position="73"/>
    </location>
</feature>
<dbReference type="EMBL" id="WXEW01000001">
    <property type="protein sequence ID" value="NAS20876.1"/>
    <property type="molecule type" value="Genomic_DNA"/>
</dbReference>
<feature type="binding site" evidence="5">
    <location>
        <begin position="163"/>
        <end position="168"/>
    </location>
    <ligand>
        <name>NAD(+)</name>
        <dbReference type="ChEBI" id="CHEBI:57540"/>
    </ligand>
</feature>
<organism evidence="8 9">
    <name type="scientific">Herbidospora solisilvae</name>
    <dbReference type="NCBI Taxonomy" id="2696284"/>
    <lineage>
        <taxon>Bacteria</taxon>
        <taxon>Bacillati</taxon>
        <taxon>Actinomycetota</taxon>
        <taxon>Actinomycetes</taxon>
        <taxon>Streptosporangiales</taxon>
        <taxon>Streptosporangiaceae</taxon>
        <taxon>Herbidospora</taxon>
    </lineage>
</organism>
<feature type="domain" description="Glutamate/phenylalanine/leucine/valine/L-tryptophan dehydrogenase C-terminal" evidence="7">
    <location>
        <begin position="128"/>
        <end position="334"/>
    </location>
</feature>
<dbReference type="PIRSF" id="PIRSF000188">
    <property type="entry name" value="Phe_leu_dh"/>
    <property type="match status" value="1"/>
</dbReference>
<dbReference type="InterPro" id="IPR046346">
    <property type="entry name" value="Aminoacid_DH-like_N_sf"/>
</dbReference>
<evidence type="ECO:0000256" key="5">
    <source>
        <dbReference type="PIRSR" id="PIRSR000188-2"/>
    </source>
</evidence>
<dbReference type="AlphaFoldDB" id="A0A7C9NKS7"/>
<name>A0A7C9NKS7_9ACTN</name>
<gene>
    <name evidence="8" type="ORF">GT755_04150</name>
</gene>
<accession>A0A7C9NKS7</accession>
<evidence type="ECO:0000313" key="9">
    <source>
        <dbReference type="Proteomes" id="UP000479526"/>
    </source>
</evidence>
<comment type="caution">
    <text evidence="8">The sequence shown here is derived from an EMBL/GenBank/DDBJ whole genome shotgun (WGS) entry which is preliminary data.</text>
</comment>
<sequence length="337" mass="34474">MRTDFEQVVTRHDPVTGLDAVIAVHDTTRGPAIGGVRVLPYRDRAAALDDAMRLARAMTRKTAAAGLRLGGGKSVVIAEAATPELMRAHGRFIRSLEGRYIPGIDVGTGAAEMRQIAAEATVVTCQEGDPSWLTALGAFCGIEAAVAHVHGTSPAGRTVIVQGVGHVGHHLARMLVKAGAKVLVSDVAPGRADALAGEIGATAIDPVTALARECDVLAPCALGGVVDDATVDGLRCGIVAGPANNVLAHDDLADVLAGRGVTFVPDFIMSAGGITFLDEQLAGGDEESAIPRVRAIGPRVAGLLADAAVRGVTPLEAAEDLAAANLKSDVHRTTIEA</sequence>
<proteinExistence type="inferred from homology"/>
<reference evidence="8 9" key="1">
    <citation type="submission" date="2020-01" db="EMBL/GenBank/DDBJ databases">
        <title>Herbidospora sp. NEAU-GS84 nov., a novel actinomycete isolated from soil.</title>
        <authorList>
            <person name="Han L."/>
        </authorList>
    </citation>
    <scope>NUCLEOTIDE SEQUENCE [LARGE SCALE GENOMIC DNA]</scope>
    <source>
        <strain evidence="8 9">NEAU-GS84</strain>
    </source>
</reference>
<dbReference type="GO" id="GO:0016639">
    <property type="term" value="F:oxidoreductase activity, acting on the CH-NH2 group of donors, NAD or NADP as acceptor"/>
    <property type="evidence" value="ECO:0007669"/>
    <property type="project" value="InterPro"/>
</dbReference>
<protein>
    <submittedName>
        <fullName evidence="8">NAD(P)-binding domain-containing protein</fullName>
    </submittedName>
</protein>
<dbReference type="InterPro" id="IPR006097">
    <property type="entry name" value="Glu/Leu/Phe/Val/Trp_DH_dimer"/>
</dbReference>
<evidence type="ECO:0000256" key="6">
    <source>
        <dbReference type="RuleBase" id="RU004417"/>
    </source>
</evidence>
<dbReference type="GO" id="GO:0000166">
    <property type="term" value="F:nucleotide binding"/>
    <property type="evidence" value="ECO:0007669"/>
    <property type="project" value="UniProtKB-KW"/>
</dbReference>
<dbReference type="GO" id="GO:0006520">
    <property type="term" value="P:amino acid metabolic process"/>
    <property type="evidence" value="ECO:0007669"/>
    <property type="project" value="InterPro"/>
</dbReference>
<evidence type="ECO:0000256" key="4">
    <source>
        <dbReference type="PIRSR" id="PIRSR000188-1"/>
    </source>
</evidence>